<organism evidence="20">
    <name type="scientific">Diplophyllum taxifolium</name>
    <dbReference type="NCBI Taxonomy" id="248355"/>
    <lineage>
        <taxon>Eukaryota</taxon>
        <taxon>Viridiplantae</taxon>
        <taxon>Streptophyta</taxon>
        <taxon>Embryophyta</taxon>
        <taxon>Marchantiophyta</taxon>
        <taxon>Jungermanniopsida</taxon>
        <taxon>Jungermanniidae</taxon>
        <taxon>Jungermanniales</taxon>
        <taxon>Cephaloziineae</taxon>
        <taxon>Scapaniaceae</taxon>
        <taxon>Diplophyllum</taxon>
    </lineage>
</organism>
<dbReference type="AlphaFoldDB" id="A0A7S7ABX9"/>
<comment type="function">
    <text evidence="1 16">NDH shuttles electrons from NAD(P)H:plastoquinone, via FMN and iron-sulfur (Fe-S) centers, to quinones in the photosynthetic chain and possibly in a chloroplast respiratory chain. The immediate electron acceptor for the enzyme in this species is believed to be plastoquinone. Couples the redox reaction to proton translocation, and thus conserves the redox energy in a proton gradient.</text>
</comment>
<evidence type="ECO:0000256" key="10">
    <source>
        <dbReference type="ARBA" id="ARBA00022967"/>
    </source>
</evidence>
<dbReference type="NCBIfam" id="NF005141">
    <property type="entry name" value="PRK06590.1"/>
    <property type="match status" value="1"/>
</dbReference>
<dbReference type="Pfam" id="PF00361">
    <property type="entry name" value="Proton_antipo_M"/>
    <property type="match status" value="1"/>
</dbReference>
<evidence type="ECO:0000259" key="19">
    <source>
        <dbReference type="Pfam" id="PF01010"/>
    </source>
</evidence>
<feature type="transmembrane region" description="Helical" evidence="16">
    <location>
        <begin position="260"/>
        <end position="281"/>
    </location>
</feature>
<evidence type="ECO:0000256" key="1">
    <source>
        <dbReference type="ARBA" id="ARBA00004059"/>
    </source>
</evidence>
<evidence type="ECO:0000256" key="6">
    <source>
        <dbReference type="ARBA" id="ARBA00022692"/>
    </source>
</evidence>
<feature type="transmembrane region" description="Helical" evidence="16">
    <location>
        <begin position="41"/>
        <end position="60"/>
    </location>
</feature>
<keyword evidence="11 16" id="KW-1133">Transmembrane helix</keyword>
<evidence type="ECO:0000256" key="14">
    <source>
        <dbReference type="ARBA" id="ARBA00047726"/>
    </source>
</evidence>
<keyword evidence="16 20" id="KW-0934">Plastid</keyword>
<feature type="transmembrane region" description="Helical" evidence="16">
    <location>
        <begin position="147"/>
        <end position="167"/>
    </location>
</feature>
<keyword evidence="16 20" id="KW-0150">Chloroplast</keyword>
<evidence type="ECO:0000256" key="9">
    <source>
        <dbReference type="ARBA" id="ARBA00022957"/>
    </source>
</evidence>
<evidence type="ECO:0000256" key="4">
    <source>
        <dbReference type="ARBA" id="ARBA00011199"/>
    </source>
</evidence>
<comment type="similarity">
    <text evidence="3 16">Belongs to the complex I subunit 5 family.</text>
</comment>
<feature type="domain" description="NADH:quinone oxidoreductase/Mrp antiporter transmembrane" evidence="17">
    <location>
        <begin position="141"/>
        <end position="442"/>
    </location>
</feature>
<keyword evidence="13 16" id="KW-0472">Membrane</keyword>
<dbReference type="EMBL" id="MT948954">
    <property type="protein sequence ID" value="QOW40222.1"/>
    <property type="molecule type" value="Genomic_DNA"/>
</dbReference>
<evidence type="ECO:0000256" key="3">
    <source>
        <dbReference type="ARBA" id="ARBA00008200"/>
    </source>
</evidence>
<dbReference type="PRINTS" id="PR01434">
    <property type="entry name" value="NADHDHGNASE5"/>
</dbReference>
<dbReference type="GO" id="GO:0009535">
    <property type="term" value="C:chloroplast thylakoid membrane"/>
    <property type="evidence" value="ECO:0007669"/>
    <property type="project" value="UniProtKB-SubCell"/>
</dbReference>
<comment type="subunit">
    <text evidence="4 16">NDH is composed of at least 16 different subunits, 5 of which are encoded in the nucleus.</text>
</comment>
<geneLocation type="chloroplast" evidence="20"/>
<dbReference type="Gene3D" id="1.20.5.2700">
    <property type="match status" value="1"/>
</dbReference>
<comment type="catalytic activity">
    <reaction evidence="15 16">
        <text>a plastoquinone + NADH + (n+1) H(+)(in) = a plastoquinol + NAD(+) + n H(+)(out)</text>
        <dbReference type="Rhea" id="RHEA:42608"/>
        <dbReference type="Rhea" id="RHEA-COMP:9561"/>
        <dbReference type="Rhea" id="RHEA-COMP:9562"/>
        <dbReference type="ChEBI" id="CHEBI:15378"/>
        <dbReference type="ChEBI" id="CHEBI:17757"/>
        <dbReference type="ChEBI" id="CHEBI:57540"/>
        <dbReference type="ChEBI" id="CHEBI:57945"/>
        <dbReference type="ChEBI" id="CHEBI:62192"/>
    </reaction>
</comment>
<evidence type="ECO:0000259" key="17">
    <source>
        <dbReference type="Pfam" id="PF00361"/>
    </source>
</evidence>
<evidence type="ECO:0000256" key="2">
    <source>
        <dbReference type="ARBA" id="ARBA00004454"/>
    </source>
</evidence>
<name>A0A7S7ABX9_9MARC</name>
<dbReference type="InterPro" id="IPR018393">
    <property type="entry name" value="NADHpl_OxRdtase_5_subgr"/>
</dbReference>
<evidence type="ECO:0000256" key="15">
    <source>
        <dbReference type="ARBA" id="ARBA00048026"/>
    </source>
</evidence>
<dbReference type="InterPro" id="IPR001750">
    <property type="entry name" value="ND/Mrp_TM"/>
</dbReference>
<evidence type="ECO:0000256" key="11">
    <source>
        <dbReference type="ARBA" id="ARBA00022989"/>
    </source>
</evidence>
<feature type="transmembrane region" description="Helical" evidence="16">
    <location>
        <begin position="287"/>
        <end position="310"/>
    </location>
</feature>
<protein>
    <recommendedName>
        <fullName evidence="5 16">NAD(P)H-quinone oxidoreductase subunit 5, chloroplastic</fullName>
        <ecNumber evidence="16">7.1.1.-</ecNumber>
    </recommendedName>
    <alternativeName>
        <fullName evidence="16">NADH-plastoquinone oxidoreductase subunit 5</fullName>
    </alternativeName>
</protein>
<evidence type="ECO:0000256" key="12">
    <source>
        <dbReference type="ARBA" id="ARBA00023027"/>
    </source>
</evidence>
<keyword evidence="12 16" id="KW-0520">NAD</keyword>
<feature type="transmembrane region" description="Helical" evidence="16">
    <location>
        <begin position="512"/>
        <end position="532"/>
    </location>
</feature>
<gene>
    <name evidence="16 20" type="primary">ndhF</name>
</gene>
<dbReference type="PRINTS" id="PR01435">
    <property type="entry name" value="NPOXDRDTASE5"/>
</dbReference>
<dbReference type="InterPro" id="IPR002128">
    <property type="entry name" value="NADH_UbQ_OxRdtase_chlpt_su5_C"/>
</dbReference>
<dbReference type="Pfam" id="PF01010">
    <property type="entry name" value="Proton_antipo_C"/>
    <property type="match status" value="1"/>
</dbReference>
<dbReference type="InterPro" id="IPR001516">
    <property type="entry name" value="Proton_antipo_N"/>
</dbReference>
<keyword evidence="10" id="KW-1278">Translocase</keyword>
<evidence type="ECO:0000256" key="5">
    <source>
        <dbReference type="ARBA" id="ARBA00018648"/>
    </source>
</evidence>
<feature type="transmembrane region" description="Helical" evidence="16">
    <location>
        <begin position="179"/>
        <end position="200"/>
    </location>
</feature>
<keyword evidence="6 16" id="KW-0812">Transmembrane</keyword>
<evidence type="ECO:0000256" key="7">
    <source>
        <dbReference type="ARBA" id="ARBA00022719"/>
    </source>
</evidence>
<keyword evidence="16" id="KW-0813">Transport</keyword>
<feature type="transmembrane region" description="Helical" evidence="16">
    <location>
        <begin position="569"/>
        <end position="587"/>
    </location>
</feature>
<feature type="domain" description="NADH-Ubiquinone oxidoreductase (complex I) chain 5 N-terminal" evidence="18">
    <location>
        <begin position="75"/>
        <end position="125"/>
    </location>
</feature>
<reference evidence="20" key="1">
    <citation type="submission" date="2020-08" db="EMBL/GenBank/DDBJ databases">
        <title>The complete chloroplast genome of Diplophyllum taxifolium (Wahlenb.) Dumort (Scapaniaceae, Jungermanniales).</title>
        <authorList>
            <person name="Choi S.S."/>
            <person name="Min J."/>
            <person name="Kwon W."/>
            <person name="Park J."/>
        </authorList>
    </citation>
    <scope>NUCLEOTIDE SEQUENCE</scope>
</reference>
<feature type="transmembrane region" description="Helical" evidence="16">
    <location>
        <begin position="220"/>
        <end position="239"/>
    </location>
</feature>
<evidence type="ECO:0000259" key="18">
    <source>
        <dbReference type="Pfam" id="PF00662"/>
    </source>
</evidence>
<feature type="transmembrane region" description="Helical" evidence="16">
    <location>
        <begin position="424"/>
        <end position="447"/>
    </location>
</feature>
<dbReference type="PANTHER" id="PTHR42829">
    <property type="entry name" value="NADH-UBIQUINONE OXIDOREDUCTASE CHAIN 5"/>
    <property type="match status" value="1"/>
</dbReference>
<dbReference type="GO" id="GO:0003954">
    <property type="term" value="F:NADH dehydrogenase activity"/>
    <property type="evidence" value="ECO:0007669"/>
    <property type="project" value="TreeGrafter"/>
</dbReference>
<keyword evidence="9 16" id="KW-0618">Plastoquinone</keyword>
<accession>A0A7S7ABX9</accession>
<comment type="catalytic activity">
    <reaction evidence="14 16">
        <text>a plastoquinone + NADPH + (n+1) H(+)(in) = a plastoquinol + NADP(+) + n H(+)(out)</text>
        <dbReference type="Rhea" id="RHEA:42612"/>
        <dbReference type="Rhea" id="RHEA-COMP:9561"/>
        <dbReference type="Rhea" id="RHEA-COMP:9562"/>
        <dbReference type="ChEBI" id="CHEBI:15378"/>
        <dbReference type="ChEBI" id="CHEBI:17757"/>
        <dbReference type="ChEBI" id="CHEBI:57783"/>
        <dbReference type="ChEBI" id="CHEBI:58349"/>
        <dbReference type="ChEBI" id="CHEBI:62192"/>
    </reaction>
</comment>
<dbReference type="NCBIfam" id="TIGR01974">
    <property type="entry name" value="NDH_I_L"/>
    <property type="match status" value="1"/>
</dbReference>
<dbReference type="Pfam" id="PF00662">
    <property type="entry name" value="Proton_antipo_N"/>
    <property type="match status" value="1"/>
</dbReference>
<feature type="transmembrane region" description="Helical" evidence="16">
    <location>
        <begin position="124"/>
        <end position="141"/>
    </location>
</feature>
<feature type="transmembrane region" description="Helical" evidence="16">
    <location>
        <begin position="390"/>
        <end position="412"/>
    </location>
</feature>
<evidence type="ECO:0000256" key="8">
    <source>
        <dbReference type="ARBA" id="ARBA00022857"/>
    </source>
</evidence>
<dbReference type="RefSeq" id="YP_010033355.1">
    <property type="nucleotide sequence ID" value="NC_053890.1"/>
</dbReference>
<feature type="transmembrane region" description="Helical" evidence="16">
    <location>
        <begin position="7"/>
        <end position="29"/>
    </location>
</feature>
<proteinExistence type="inferred from homology"/>
<feature type="transmembrane region" description="Helical" evidence="16">
    <location>
        <begin position="95"/>
        <end position="112"/>
    </location>
</feature>
<dbReference type="GO" id="GO:0015990">
    <property type="term" value="P:electron transport coupled proton transport"/>
    <property type="evidence" value="ECO:0007669"/>
    <property type="project" value="TreeGrafter"/>
</dbReference>
<keyword evidence="8 16" id="KW-0521">NADP</keyword>
<feature type="transmembrane region" description="Helical" evidence="16">
    <location>
        <begin position="681"/>
        <end position="698"/>
    </location>
</feature>
<keyword evidence="16" id="KW-0793">Thylakoid</keyword>
<dbReference type="EC" id="7.1.1.-" evidence="16"/>
<sequence length="699" mass="78687">MKLLFQNIWLVPFSPFLASISLGLILFFFPRSVEKSRHICSFLSISFPTIAMIISFHTFWQQITGSPIHQFFLSWILSKTVILEIGYLIDPLTSIMLILVTTVGVTVMIYSESYMFHDQSYIRFFCYSSLSTASMLGLVLSPNLIQIYIFWELVGMCSYLSIGFWFTRPSAADACQKAFVTNRIGDFGLLLGILGFYWITGSFEFQQLPERVFKLLANNQISIVFTNICAIPLFIGPIAKSAQFPLHIWLPDAMEGPTPISALIHAATMVAAGIFLVARMFPLFEMLPFVMGIISWVGAVTAVLGAGIAVTQKDLKKSLAYSTMSQLGYMILAPGIGSYKAGLFHPITHAYSKALLFLGSGSVIHSLEPIVGYHPNNSQNMNLMGGLRKYMPITALTSLFGTLSLCGIPPFACFWSKDEILINSWLHFPFLGFVASFTAGLTAFYMFRIYSPTSEGNFRGHIFNRKYQDFSSVSIWGGNKVSKKIEQEKFSLSNRSLMENLLYPRESDNNMLFALIALAIPTLCIGVIGEFFPQEEQFNSDFLSNWLHLSVNSLQDIHSEKFTELLGNAIPSITIASIGIFIAYSLYGSEFYGTIIFSKLEKLKNSIFVPKFFSLYDWSYNRGYIDEFYNSLFVKTLRFFTNYLSLIDKWMIDGIVNGTGILTFFGGEALKYTEGGRVSSYLFFLVSCMFPSFPYSYII</sequence>
<dbReference type="GeneID" id="63379623"/>
<evidence type="ECO:0000256" key="16">
    <source>
        <dbReference type="RuleBase" id="RU364062"/>
    </source>
</evidence>
<dbReference type="InterPro" id="IPR003945">
    <property type="entry name" value="NU5C-like"/>
</dbReference>
<evidence type="ECO:0000256" key="13">
    <source>
        <dbReference type="ARBA" id="ARBA00023136"/>
    </source>
</evidence>
<dbReference type="PANTHER" id="PTHR42829:SF2">
    <property type="entry name" value="NADH-UBIQUINONE OXIDOREDUCTASE CHAIN 5"/>
    <property type="match status" value="1"/>
</dbReference>
<keyword evidence="7 16" id="KW-0874">Quinone</keyword>
<dbReference type="GO" id="GO:0008137">
    <property type="term" value="F:NADH dehydrogenase (ubiquinone) activity"/>
    <property type="evidence" value="ECO:0007669"/>
    <property type="project" value="InterPro"/>
</dbReference>
<dbReference type="GO" id="GO:0048038">
    <property type="term" value="F:quinone binding"/>
    <property type="evidence" value="ECO:0007669"/>
    <property type="project" value="UniProtKB-KW"/>
</dbReference>
<evidence type="ECO:0000313" key="20">
    <source>
        <dbReference type="EMBL" id="QOW40222.1"/>
    </source>
</evidence>
<comment type="subcellular location">
    <subcellularLocation>
        <location evidence="2 16">Plastid</location>
        <location evidence="2 16">Chloroplast thylakoid membrane</location>
        <topology evidence="2 16">Multi-pass membrane protein</topology>
    </subcellularLocation>
</comment>
<dbReference type="GO" id="GO:0042773">
    <property type="term" value="P:ATP synthesis coupled electron transport"/>
    <property type="evidence" value="ECO:0007669"/>
    <property type="project" value="InterPro"/>
</dbReference>
<feature type="domain" description="NADH:ubiquinone/plastoquinone oxidoreductase chloroplast chain 5 C-terminal" evidence="19">
    <location>
        <begin position="499"/>
        <end position="648"/>
    </location>
</feature>